<dbReference type="InterPro" id="IPR036188">
    <property type="entry name" value="FAD/NAD-bd_sf"/>
</dbReference>
<comment type="similarity">
    <text evidence="1">Belongs to the GcvT family.</text>
</comment>
<dbReference type="EMBL" id="JBHRUG010000048">
    <property type="protein sequence ID" value="MFC3286217.1"/>
    <property type="molecule type" value="Genomic_DNA"/>
</dbReference>
<name>A0ABV7LUK8_9GAMM</name>
<dbReference type="Proteomes" id="UP001595579">
    <property type="component" value="Unassembled WGS sequence"/>
</dbReference>
<dbReference type="InterPro" id="IPR027266">
    <property type="entry name" value="TrmE/GcvT-like"/>
</dbReference>
<dbReference type="SUPFAM" id="SSF103025">
    <property type="entry name" value="Folate-binding domain"/>
    <property type="match status" value="1"/>
</dbReference>
<evidence type="ECO:0000259" key="6">
    <source>
        <dbReference type="Pfam" id="PF17806"/>
    </source>
</evidence>
<dbReference type="InterPro" id="IPR013977">
    <property type="entry name" value="GcvT_C"/>
</dbReference>
<keyword evidence="2" id="KW-0808">Transferase</keyword>
<dbReference type="Pfam" id="PF08669">
    <property type="entry name" value="GCV_T_C"/>
    <property type="match status" value="1"/>
</dbReference>
<evidence type="ECO:0000313" key="7">
    <source>
        <dbReference type="EMBL" id="MFC3286217.1"/>
    </source>
</evidence>
<dbReference type="InterPro" id="IPR006277">
    <property type="entry name" value="Sarcosine_oxidase_asu"/>
</dbReference>
<dbReference type="Gene3D" id="3.10.20.440">
    <property type="entry name" value="2Fe-2S iron-sulphur cluster binding domain, sarcosine oxidase, alpha subunit, N-terminal domain"/>
    <property type="match status" value="1"/>
</dbReference>
<dbReference type="PANTHER" id="PTHR43757:SF2">
    <property type="entry name" value="AMINOMETHYLTRANSFERASE, MITOCHONDRIAL"/>
    <property type="match status" value="1"/>
</dbReference>
<evidence type="ECO:0000256" key="2">
    <source>
        <dbReference type="ARBA" id="ARBA00022576"/>
    </source>
</evidence>
<accession>A0ABV7LUK8</accession>
<dbReference type="PIRSF" id="PIRSF037980">
    <property type="entry name" value="SoxA"/>
    <property type="match status" value="1"/>
</dbReference>
<evidence type="ECO:0000259" key="5">
    <source>
        <dbReference type="Pfam" id="PF08669"/>
    </source>
</evidence>
<dbReference type="Pfam" id="PF12831">
    <property type="entry name" value="FAD_oxidored"/>
    <property type="match status" value="1"/>
</dbReference>
<dbReference type="PANTHER" id="PTHR43757">
    <property type="entry name" value="AMINOMETHYLTRANSFERASE"/>
    <property type="match status" value="1"/>
</dbReference>
<keyword evidence="8" id="KW-1185">Reference proteome</keyword>
<dbReference type="InterPro" id="IPR006222">
    <property type="entry name" value="GCVT_N"/>
</dbReference>
<reference evidence="8" key="1">
    <citation type="journal article" date="2019" name="Int. J. Syst. Evol. Microbiol.">
        <title>The Global Catalogue of Microorganisms (GCM) 10K type strain sequencing project: providing services to taxonomists for standard genome sequencing and annotation.</title>
        <authorList>
            <consortium name="The Broad Institute Genomics Platform"/>
            <consortium name="The Broad Institute Genome Sequencing Center for Infectious Disease"/>
            <person name="Wu L."/>
            <person name="Ma J."/>
        </authorList>
    </citation>
    <scope>NUCLEOTIDE SEQUENCE [LARGE SCALE GENOMIC DNA]</scope>
    <source>
        <strain evidence="8">CECT 7698</strain>
    </source>
</reference>
<dbReference type="Gene3D" id="3.30.1360.120">
    <property type="entry name" value="Probable tRNA modification gtpase trme, domain 1"/>
    <property type="match status" value="1"/>
</dbReference>
<organism evidence="7 8">
    <name type="scientific">Litchfieldella rifensis</name>
    <dbReference type="NCBI Taxonomy" id="762643"/>
    <lineage>
        <taxon>Bacteria</taxon>
        <taxon>Pseudomonadati</taxon>
        <taxon>Pseudomonadota</taxon>
        <taxon>Gammaproteobacteria</taxon>
        <taxon>Oceanospirillales</taxon>
        <taxon>Halomonadaceae</taxon>
        <taxon>Litchfieldella</taxon>
    </lineage>
</organism>
<evidence type="ECO:0000259" key="4">
    <source>
        <dbReference type="Pfam" id="PF01571"/>
    </source>
</evidence>
<dbReference type="Pfam" id="PF01571">
    <property type="entry name" value="GCV_T"/>
    <property type="match status" value="1"/>
</dbReference>
<evidence type="ECO:0000256" key="1">
    <source>
        <dbReference type="ARBA" id="ARBA00008609"/>
    </source>
</evidence>
<dbReference type="Gene3D" id="1.10.10.1100">
    <property type="entry name" value="BFD-like [2Fe-2S]-binding domain"/>
    <property type="match status" value="1"/>
</dbReference>
<evidence type="ECO:0000256" key="3">
    <source>
        <dbReference type="ARBA" id="ARBA00023002"/>
    </source>
</evidence>
<dbReference type="Pfam" id="PF13510">
    <property type="entry name" value="Fer2_4"/>
    <property type="match status" value="1"/>
</dbReference>
<evidence type="ECO:0000313" key="8">
    <source>
        <dbReference type="Proteomes" id="UP001595579"/>
    </source>
</evidence>
<dbReference type="PRINTS" id="PR00469">
    <property type="entry name" value="PNDRDTASEII"/>
</dbReference>
<protein>
    <submittedName>
        <fullName evidence="7">Sarcosine oxidase subunit alpha family protein</fullName>
    </submittedName>
</protein>
<dbReference type="NCBIfam" id="TIGR01372">
    <property type="entry name" value="soxA"/>
    <property type="match status" value="1"/>
</dbReference>
<dbReference type="InterPro" id="IPR042204">
    <property type="entry name" value="2Fe-2S-bd_N"/>
</dbReference>
<dbReference type="InterPro" id="IPR028896">
    <property type="entry name" value="GcvT/YgfZ/DmdA"/>
</dbReference>
<proteinExistence type="inferred from homology"/>
<feature type="domain" description="SoxA A3" evidence="6">
    <location>
        <begin position="500"/>
        <end position="584"/>
    </location>
</feature>
<dbReference type="InterPro" id="IPR041854">
    <property type="entry name" value="BFD-like_2Fe2S-bd_dom_sf"/>
</dbReference>
<dbReference type="RefSeq" id="WP_386777049.1">
    <property type="nucleotide sequence ID" value="NZ_JBHRUG010000048.1"/>
</dbReference>
<sequence>MTQPHRIARDGLLIDRGRPLSFRFNGKTYQGYEGDTLASALLANGVHLVGRSFKYHRPRGILSAGVEEPNALVELGREGAHQPNLRATEIPLFEGLEARSQNCWPSLEWDLSAAAQLAAPLLTAGFYYKTFMQPSWAWRHYEKVIRKAAGLGKAPIVRDEARYDKRRQYCDLLVVGAGPAGLMAAIAAARRGARVILVDERRELGGMLLEEFVHIAEQTVRQWVQQTLAELEALETVTVLPRTTVFGRYRHGKFGLVQHTEQGQILHAVHARRAVMASGAIERPLVFSDNDRPGVMLAGAVRRYVRCYGVVPGRRAVIFTNNDSAYETARCLKEAGAEVAAIVDLRGQAPSVAGLEDVEILTRAEVVGVRGSRHIKAVDIEGSGKRRRIECDLLCVSGGWTPTIHLLAHGGKNTLTYNTAWGAFTPTSDEPLLGIHAAGACNGAQSLVTILAQGIAAGEAAAEALGCEVATPMALPVVQYAGNELSLNAAPVCEVRGGRGKKFVDLQDDVTVRDLELALREGYRSIEHVKRYTTLGMGTDQGRTSNINGMRIVAERLGKRIDEVGITTFRPPFTPVSLGALAGRESDRRLDVLRRSPMHDWHVRNGAVFMPSGLWLRPQYYRRPGHGETLTETARKEAANVRDKVGIADVSTLGKIEVQGRDAAEFLNRLYVSRCGNVGLHKARYGVMLREDGFVFDDGTVVKLADNRYLISTTTANAGAVLSHMEFHQQMVWPDLSVYIEPVTEQWAVVALAGPASREVLARLMPEEDVGNEALPFLGYREARFQGVVARLFRISFSGERAYEIAVPADHGLALWEALLEAGEPFGIIPYGLEAMDYLRIEKGHLIIGADIDGRVTPHDIGLGGMIRGDDDFIGRRSLQRPALTEEGRPRLVGFVSADGETPIPAGAQLVAKRWTGTPQDSLGRITSPGFSPVLDCPIALGLAEVTAEGDSLYAVSPLTGEQAEVTVTRPVFHDPKGERLRG</sequence>
<dbReference type="SUPFAM" id="SSF101790">
    <property type="entry name" value="Aminomethyltransferase beta-barrel domain"/>
    <property type="match status" value="1"/>
</dbReference>
<keyword evidence="3" id="KW-0560">Oxidoreductase</keyword>
<gene>
    <name evidence="7" type="ORF">ACFOEV_21670</name>
</gene>
<dbReference type="InterPro" id="IPR041117">
    <property type="entry name" value="SoxA_A3"/>
</dbReference>
<feature type="domain" description="Aminomethyltransferase C-terminal" evidence="5">
    <location>
        <begin position="891"/>
        <end position="975"/>
    </location>
</feature>
<dbReference type="Gene3D" id="3.50.50.60">
    <property type="entry name" value="FAD/NAD(P)-binding domain"/>
    <property type="match status" value="2"/>
</dbReference>
<comment type="caution">
    <text evidence="7">The sequence shown here is derived from an EMBL/GenBank/DDBJ whole genome shotgun (WGS) entry which is preliminary data.</text>
</comment>
<dbReference type="PRINTS" id="PR00368">
    <property type="entry name" value="FADPNR"/>
</dbReference>
<dbReference type="InterPro" id="IPR029043">
    <property type="entry name" value="GcvT/YgfZ_C"/>
</dbReference>
<dbReference type="Pfam" id="PF17806">
    <property type="entry name" value="SO_alpha_A3"/>
    <property type="match status" value="1"/>
</dbReference>
<keyword evidence="2" id="KW-0032">Aminotransferase</keyword>
<dbReference type="SUPFAM" id="SSF51905">
    <property type="entry name" value="FAD/NAD(P)-binding domain"/>
    <property type="match status" value="1"/>
</dbReference>
<feature type="domain" description="GCVT N-terminal" evidence="4">
    <location>
        <begin position="598"/>
        <end position="868"/>
    </location>
</feature>